<evidence type="ECO:0000313" key="2">
    <source>
        <dbReference type="EMBL" id="TWI14741.1"/>
    </source>
</evidence>
<accession>V6S152</accession>
<proteinExistence type="predicted"/>
<dbReference type="EMBL" id="VLKQ01000002">
    <property type="protein sequence ID" value="TWI14741.1"/>
    <property type="molecule type" value="Genomic_DNA"/>
</dbReference>
<keyword evidence="1" id="KW-0732">Signal</keyword>
<dbReference type="RefSeq" id="WP_023570668.1">
    <property type="nucleotide sequence ID" value="NZ_AVBI01000014.1"/>
</dbReference>
<evidence type="ECO:0000313" key="3">
    <source>
        <dbReference type="Proteomes" id="UP000319848"/>
    </source>
</evidence>
<sequence>MTKKILTLFVFFFALTMNAQERKEPIKAQIVEAACGQCQFRMEGKGCDLAVRIGKKTYFVEGTAMDQHGDAHAHDGLCNTVRKAQVSGEIVDNKFKASAFQLLDEKRAVNK</sequence>
<keyword evidence="3" id="KW-1185">Reference proteome</keyword>
<evidence type="ECO:0000256" key="1">
    <source>
        <dbReference type="SAM" id="SignalP"/>
    </source>
</evidence>
<gene>
    <name evidence="2" type="ORF">IP98_00715</name>
</gene>
<dbReference type="STRING" id="1341154.FCR2A7T_15300"/>
<dbReference type="Proteomes" id="UP000319848">
    <property type="component" value="Unassembled WGS sequence"/>
</dbReference>
<dbReference type="InterPro" id="IPR045950">
    <property type="entry name" value="DUF6370"/>
</dbReference>
<feature type="signal peptide" evidence="1">
    <location>
        <begin position="1"/>
        <end position="19"/>
    </location>
</feature>
<dbReference type="AlphaFoldDB" id="V6S152"/>
<dbReference type="Pfam" id="PF19897">
    <property type="entry name" value="DUF6370"/>
    <property type="match status" value="1"/>
</dbReference>
<reference evidence="2 3" key="1">
    <citation type="journal article" date="2015" name="Stand. Genomic Sci.">
        <title>Genomic Encyclopedia of Bacterial and Archaeal Type Strains, Phase III: the genomes of soil and plant-associated and newly described type strains.</title>
        <authorList>
            <person name="Whitman W.B."/>
            <person name="Woyke T."/>
            <person name="Klenk H.P."/>
            <person name="Zhou Y."/>
            <person name="Lilburn T.G."/>
            <person name="Beck B.J."/>
            <person name="De Vos P."/>
            <person name="Vandamme P."/>
            <person name="Eisen J.A."/>
            <person name="Garrity G."/>
            <person name="Hugenholtz P."/>
            <person name="Kyrpides N.C."/>
        </authorList>
    </citation>
    <scope>NUCLEOTIDE SEQUENCE [LARGE SCALE GENOMIC DNA]</scope>
    <source>
        <strain evidence="2 3">CGMCC 1.7270</strain>
    </source>
</reference>
<name>V6S152_9FLAO</name>
<protein>
    <recommendedName>
        <fullName evidence="4">Glutaminyl-tRNA synthetase</fullName>
    </recommendedName>
</protein>
<dbReference type="OrthoDB" id="676338at2"/>
<comment type="caution">
    <text evidence="2">The sequence shown here is derived from an EMBL/GenBank/DDBJ whole genome shotgun (WGS) entry which is preliminary data.</text>
</comment>
<organism evidence="2 3">
    <name type="scientific">Flavobacterium cauense R2A-7</name>
    <dbReference type="NCBI Taxonomy" id="1341154"/>
    <lineage>
        <taxon>Bacteria</taxon>
        <taxon>Pseudomonadati</taxon>
        <taxon>Bacteroidota</taxon>
        <taxon>Flavobacteriia</taxon>
        <taxon>Flavobacteriales</taxon>
        <taxon>Flavobacteriaceae</taxon>
        <taxon>Flavobacterium</taxon>
    </lineage>
</organism>
<feature type="chain" id="PRO_5030178707" description="Glutaminyl-tRNA synthetase" evidence="1">
    <location>
        <begin position="20"/>
        <end position="111"/>
    </location>
</feature>
<evidence type="ECO:0008006" key="4">
    <source>
        <dbReference type="Google" id="ProtNLM"/>
    </source>
</evidence>